<keyword evidence="2 5" id="KW-0802">TPR repeat</keyword>
<dbReference type="RefSeq" id="XP_022647717.1">
    <property type="nucleotide sequence ID" value="XM_022791982.1"/>
</dbReference>
<keyword evidence="1" id="KW-0677">Repeat</keyword>
<dbReference type="InterPro" id="IPR019734">
    <property type="entry name" value="TPR_rpt"/>
</dbReference>
<dbReference type="InterPro" id="IPR025986">
    <property type="entry name" value="RPAP3-like_C"/>
</dbReference>
<evidence type="ECO:0000256" key="6">
    <source>
        <dbReference type="SAM" id="MobiDB-lite"/>
    </source>
</evidence>
<dbReference type="GeneID" id="111244669"/>
<feature type="compositionally biased region" description="Basic and acidic residues" evidence="6">
    <location>
        <begin position="1"/>
        <end position="11"/>
    </location>
</feature>
<evidence type="ECO:0000256" key="3">
    <source>
        <dbReference type="ARBA" id="ARBA00038275"/>
    </source>
</evidence>
<dbReference type="InParanoid" id="A0A7M7J6Z3"/>
<dbReference type="Proteomes" id="UP000594260">
    <property type="component" value="Unplaced"/>
</dbReference>
<dbReference type="OrthoDB" id="2942533at2759"/>
<dbReference type="OMA" id="NFTPDRP"/>
<feature type="repeat" description="TPR" evidence="5">
    <location>
        <begin position="135"/>
        <end position="168"/>
    </location>
</feature>
<sequence>MRRKLQEKGKAGTEAGETMDVLSTNSDSDTSKESTDQEMEIVHDAIKANMFKDRGNQCFKKGDYDEAIHSYTIAIQADLSNPILYGNRAMAFLKKADLLCSKHTNDDTLSKTALDFYRAVDQDCSQALRLDKDFVKAYFRRGMARKALGMIQEALFDFEAVGRLEPGNSVAEKEAQSLKIDLWAKAKSQKRFFTEFKSSPVMPCARKKDWSGEFKRMRIEELNLKDKEEIETCSDEHREIAEKMDIVPRIIMPSPPTTSYEFYADWRDLAGHPKERTQYLMMMGPQGVKAVFQNSMEPDVLSDIIALLYNAVAESKSRHDAIADVRTNSVALLEAITHVGRFDTIIMFMNKEETDKLKVILKGETRVEKLWNLL</sequence>
<evidence type="ECO:0000313" key="8">
    <source>
        <dbReference type="EnsemblMetazoa" id="XP_022647717"/>
    </source>
</evidence>
<proteinExistence type="inferred from homology"/>
<dbReference type="InterPro" id="IPR051966">
    <property type="entry name" value="RPAP3"/>
</dbReference>
<evidence type="ECO:0000256" key="5">
    <source>
        <dbReference type="PROSITE-ProRule" id="PRU00339"/>
    </source>
</evidence>
<evidence type="ECO:0000313" key="9">
    <source>
        <dbReference type="Proteomes" id="UP000594260"/>
    </source>
</evidence>
<dbReference type="Pfam" id="PF13877">
    <property type="entry name" value="RPAP3_C"/>
    <property type="match status" value="1"/>
</dbReference>
<dbReference type="InterPro" id="IPR011990">
    <property type="entry name" value="TPR-like_helical_dom_sf"/>
</dbReference>
<reference evidence="8" key="1">
    <citation type="submission" date="2021-01" db="UniProtKB">
        <authorList>
            <consortium name="EnsemblMetazoa"/>
        </authorList>
    </citation>
    <scope>IDENTIFICATION</scope>
</reference>
<dbReference type="EnsemblMetazoa" id="XM_022791982">
    <property type="protein sequence ID" value="XP_022647717"/>
    <property type="gene ID" value="LOC111244669"/>
</dbReference>
<feature type="repeat" description="TPR" evidence="5">
    <location>
        <begin position="48"/>
        <end position="81"/>
    </location>
</feature>
<keyword evidence="9" id="KW-1185">Reference proteome</keyword>
<dbReference type="PANTHER" id="PTHR46423:SF1">
    <property type="entry name" value="RNA POLYMERASE II-ASSOCIATED PROTEIN 3"/>
    <property type="match status" value="1"/>
</dbReference>
<evidence type="ECO:0000256" key="4">
    <source>
        <dbReference type="ARBA" id="ARBA00040133"/>
    </source>
</evidence>
<protein>
    <recommendedName>
        <fullName evidence="4">RNA polymerase II-associated protein 3</fullName>
    </recommendedName>
</protein>
<dbReference type="PROSITE" id="PS50005">
    <property type="entry name" value="TPR"/>
    <property type="match status" value="2"/>
</dbReference>
<dbReference type="GO" id="GO:0101031">
    <property type="term" value="C:protein folding chaperone complex"/>
    <property type="evidence" value="ECO:0007669"/>
    <property type="project" value="TreeGrafter"/>
</dbReference>
<dbReference type="KEGG" id="vde:111244669"/>
<dbReference type="SMART" id="SM00028">
    <property type="entry name" value="TPR"/>
    <property type="match status" value="2"/>
</dbReference>
<dbReference type="PANTHER" id="PTHR46423">
    <property type="entry name" value="RNA POLYMERASE II-ASSOCIATED PROTEIN 3"/>
    <property type="match status" value="1"/>
</dbReference>
<organism evidence="8 9">
    <name type="scientific">Varroa destructor</name>
    <name type="common">Honeybee mite</name>
    <dbReference type="NCBI Taxonomy" id="109461"/>
    <lineage>
        <taxon>Eukaryota</taxon>
        <taxon>Metazoa</taxon>
        <taxon>Ecdysozoa</taxon>
        <taxon>Arthropoda</taxon>
        <taxon>Chelicerata</taxon>
        <taxon>Arachnida</taxon>
        <taxon>Acari</taxon>
        <taxon>Parasitiformes</taxon>
        <taxon>Mesostigmata</taxon>
        <taxon>Gamasina</taxon>
        <taxon>Dermanyssoidea</taxon>
        <taxon>Varroidae</taxon>
        <taxon>Varroa</taxon>
    </lineage>
</organism>
<evidence type="ECO:0000259" key="7">
    <source>
        <dbReference type="Pfam" id="PF13877"/>
    </source>
</evidence>
<evidence type="ECO:0000256" key="1">
    <source>
        <dbReference type="ARBA" id="ARBA00022737"/>
    </source>
</evidence>
<feature type="region of interest" description="Disordered" evidence="6">
    <location>
        <begin position="1"/>
        <end position="36"/>
    </location>
</feature>
<dbReference type="SUPFAM" id="SSF48452">
    <property type="entry name" value="TPR-like"/>
    <property type="match status" value="1"/>
</dbReference>
<accession>A0A7M7J6Z3</accession>
<dbReference type="AlphaFoldDB" id="A0A7M7J6Z3"/>
<evidence type="ECO:0000256" key="2">
    <source>
        <dbReference type="ARBA" id="ARBA00022803"/>
    </source>
</evidence>
<feature type="domain" description="RNA-polymerase II-associated protein 3-like C-terminal" evidence="7">
    <location>
        <begin position="255"/>
        <end position="353"/>
    </location>
</feature>
<comment type="similarity">
    <text evidence="3">Belongs to the RPAP3 family.</text>
</comment>
<name>A0A7M7J6Z3_VARDE</name>
<dbReference type="Gene3D" id="1.25.40.10">
    <property type="entry name" value="Tetratricopeptide repeat domain"/>
    <property type="match status" value="1"/>
</dbReference>